<dbReference type="PROSITE" id="PS01108">
    <property type="entry name" value="RIBOSOMAL_L24"/>
    <property type="match status" value="1"/>
</dbReference>
<keyword evidence="3 5" id="KW-0687">Ribonucleoprotein</keyword>
<keyword evidence="2 5" id="KW-0689">Ribosomal protein</keyword>
<dbReference type="GO" id="GO:1990904">
    <property type="term" value="C:ribonucleoprotein complex"/>
    <property type="evidence" value="ECO:0007669"/>
    <property type="project" value="UniProtKB-KW"/>
</dbReference>
<dbReference type="InterPro" id="IPR057264">
    <property type="entry name" value="Ribosomal_uL24_C"/>
</dbReference>
<comment type="function">
    <text evidence="5">One of two assembly initiator proteins, it binds directly to the 5'-end of the 23S rRNA, where it nucleates assembly of the 50S subunit.</text>
</comment>
<comment type="caution">
    <text evidence="8">The sequence shown here is derived from an EMBL/GenBank/DDBJ whole genome shotgun (WGS) entry which is preliminary data.</text>
</comment>
<proteinExistence type="inferred from homology"/>
<dbReference type="SUPFAM" id="SSF50104">
    <property type="entry name" value="Translation proteins SH3-like domain"/>
    <property type="match status" value="1"/>
</dbReference>
<sequence>MNITKNDIVLVISGDDRGKTGKVLRIFQERNRITVENVNFVKRHSRPTTTNPQGGIVQREAPIPISNVMLYCSKCNRGTRVRRKILADERRTKARICARCGEIISRSVEEK</sequence>
<feature type="domain" description="KOW" evidence="7">
    <location>
        <begin position="2"/>
        <end position="29"/>
    </location>
</feature>
<evidence type="ECO:0000259" key="7">
    <source>
        <dbReference type="SMART" id="SM00739"/>
    </source>
</evidence>
<dbReference type="CDD" id="cd06089">
    <property type="entry name" value="KOW_RPL26"/>
    <property type="match status" value="1"/>
</dbReference>
<dbReference type="InterPro" id="IPR005824">
    <property type="entry name" value="KOW"/>
</dbReference>
<keyword evidence="5" id="KW-0694">RNA-binding</keyword>
<protein>
    <recommendedName>
        <fullName evidence="4 5">Large ribosomal subunit protein uL24</fullName>
    </recommendedName>
</protein>
<dbReference type="GO" id="GO:0006412">
    <property type="term" value="P:translation"/>
    <property type="evidence" value="ECO:0007669"/>
    <property type="project" value="UniProtKB-UniRule"/>
</dbReference>
<comment type="function">
    <text evidence="5">One of the proteins that surrounds the polypeptide exit tunnel on the outside of the subunit.</text>
</comment>
<dbReference type="Proteomes" id="UP000179034">
    <property type="component" value="Unassembled WGS sequence"/>
</dbReference>
<dbReference type="PANTHER" id="PTHR12903">
    <property type="entry name" value="MITOCHONDRIAL RIBOSOMAL PROTEIN L24"/>
    <property type="match status" value="1"/>
</dbReference>
<dbReference type="NCBIfam" id="TIGR01079">
    <property type="entry name" value="rplX_bact"/>
    <property type="match status" value="1"/>
</dbReference>
<name>A0A1F5YAL5_9BACT</name>
<evidence type="ECO:0000256" key="2">
    <source>
        <dbReference type="ARBA" id="ARBA00022980"/>
    </source>
</evidence>
<dbReference type="Gene3D" id="2.30.30.30">
    <property type="match status" value="1"/>
</dbReference>
<keyword evidence="5" id="KW-0699">rRNA-binding</keyword>
<dbReference type="GO" id="GO:0005840">
    <property type="term" value="C:ribosome"/>
    <property type="evidence" value="ECO:0007669"/>
    <property type="project" value="UniProtKB-KW"/>
</dbReference>
<dbReference type="InterPro" id="IPR005825">
    <property type="entry name" value="Ribosomal_uL24_CS"/>
</dbReference>
<accession>A0A1F5YAL5</accession>
<dbReference type="GO" id="GO:0019843">
    <property type="term" value="F:rRNA binding"/>
    <property type="evidence" value="ECO:0007669"/>
    <property type="project" value="UniProtKB-UniRule"/>
</dbReference>
<dbReference type="HAMAP" id="MF_01326_B">
    <property type="entry name" value="Ribosomal_uL24_B"/>
    <property type="match status" value="1"/>
</dbReference>
<evidence type="ECO:0000256" key="3">
    <source>
        <dbReference type="ARBA" id="ARBA00023274"/>
    </source>
</evidence>
<evidence type="ECO:0000256" key="1">
    <source>
        <dbReference type="ARBA" id="ARBA00010618"/>
    </source>
</evidence>
<gene>
    <name evidence="5" type="primary">rplX</name>
    <name evidence="8" type="ORF">A2Z06_00765</name>
</gene>
<organism evidence="8 9">
    <name type="scientific">Candidatus Glassbacteria bacterium RBG_16_58_8</name>
    <dbReference type="NCBI Taxonomy" id="1817866"/>
    <lineage>
        <taxon>Bacteria</taxon>
        <taxon>Candidatus Glassiibacteriota</taxon>
    </lineage>
</organism>
<dbReference type="EMBL" id="MFIW01000099">
    <property type="protein sequence ID" value="OGF97052.1"/>
    <property type="molecule type" value="Genomic_DNA"/>
</dbReference>
<evidence type="ECO:0000256" key="6">
    <source>
        <dbReference type="RuleBase" id="RU003477"/>
    </source>
</evidence>
<dbReference type="InterPro" id="IPR041988">
    <property type="entry name" value="Ribosomal_uL24_KOW"/>
</dbReference>
<evidence type="ECO:0000256" key="5">
    <source>
        <dbReference type="HAMAP-Rule" id="MF_01326"/>
    </source>
</evidence>
<comment type="subunit">
    <text evidence="5">Part of the 50S ribosomal subunit.</text>
</comment>
<dbReference type="Pfam" id="PF17136">
    <property type="entry name" value="ribosomal_L24"/>
    <property type="match status" value="1"/>
</dbReference>
<evidence type="ECO:0000313" key="9">
    <source>
        <dbReference type="Proteomes" id="UP000179034"/>
    </source>
</evidence>
<dbReference type="InterPro" id="IPR003256">
    <property type="entry name" value="Ribosomal_uL24"/>
</dbReference>
<dbReference type="GO" id="GO:0003735">
    <property type="term" value="F:structural constituent of ribosome"/>
    <property type="evidence" value="ECO:0007669"/>
    <property type="project" value="InterPro"/>
</dbReference>
<comment type="similarity">
    <text evidence="1 5 6">Belongs to the universal ribosomal protein uL24 family.</text>
</comment>
<dbReference type="AlphaFoldDB" id="A0A1F5YAL5"/>
<dbReference type="Pfam" id="PF00467">
    <property type="entry name" value="KOW"/>
    <property type="match status" value="1"/>
</dbReference>
<dbReference type="InterPro" id="IPR014722">
    <property type="entry name" value="Rib_uL2_dom2"/>
</dbReference>
<reference evidence="8 9" key="1">
    <citation type="journal article" date="2016" name="Nat. Commun.">
        <title>Thousands of microbial genomes shed light on interconnected biogeochemical processes in an aquifer system.</title>
        <authorList>
            <person name="Anantharaman K."/>
            <person name="Brown C.T."/>
            <person name="Hug L.A."/>
            <person name="Sharon I."/>
            <person name="Castelle C.J."/>
            <person name="Probst A.J."/>
            <person name="Thomas B.C."/>
            <person name="Singh A."/>
            <person name="Wilkins M.J."/>
            <person name="Karaoz U."/>
            <person name="Brodie E.L."/>
            <person name="Williams K.H."/>
            <person name="Hubbard S.S."/>
            <person name="Banfield J.F."/>
        </authorList>
    </citation>
    <scope>NUCLEOTIDE SEQUENCE [LARGE SCALE GENOMIC DNA]</scope>
</reference>
<evidence type="ECO:0000313" key="8">
    <source>
        <dbReference type="EMBL" id="OGF97052.1"/>
    </source>
</evidence>
<dbReference type="InterPro" id="IPR008991">
    <property type="entry name" value="Translation_prot_SH3-like_sf"/>
</dbReference>
<dbReference type="SMART" id="SM00739">
    <property type="entry name" value="KOW"/>
    <property type="match status" value="1"/>
</dbReference>
<evidence type="ECO:0000256" key="4">
    <source>
        <dbReference type="ARBA" id="ARBA00035206"/>
    </source>
</evidence>